<dbReference type="Proteomes" id="UP000192796">
    <property type="component" value="Unassembled WGS sequence"/>
</dbReference>
<evidence type="ECO:0000256" key="4">
    <source>
        <dbReference type="ARBA" id="ARBA00022603"/>
    </source>
</evidence>
<accession>A0A1V9G9A3</accession>
<dbReference type="AlphaFoldDB" id="A0A1V9G9A3"/>
<evidence type="ECO:0000256" key="2">
    <source>
        <dbReference type="ARBA" id="ARBA00003015"/>
    </source>
</evidence>
<dbReference type="RefSeq" id="WP_081144841.1">
    <property type="nucleotide sequence ID" value="NZ_LVYD01000001.1"/>
</dbReference>
<proteinExistence type="predicted"/>
<organism evidence="8 9">
    <name type="scientific">Niastella vici</name>
    <dbReference type="NCBI Taxonomy" id="1703345"/>
    <lineage>
        <taxon>Bacteria</taxon>
        <taxon>Pseudomonadati</taxon>
        <taxon>Bacteroidota</taxon>
        <taxon>Chitinophagia</taxon>
        <taxon>Chitinophagales</taxon>
        <taxon>Chitinophagaceae</taxon>
        <taxon>Niastella</taxon>
    </lineage>
</organism>
<dbReference type="PANTHER" id="PTHR23417">
    <property type="entry name" value="3-DEOXY-D-MANNO-OCTULOSONIC-ACID TRANSFERASE/TRNA GUANINE-N 7 - -METHYLTRANSFERASE"/>
    <property type="match status" value="1"/>
</dbReference>
<dbReference type="GO" id="GO:0008176">
    <property type="term" value="F:tRNA (guanine(46)-N7)-methyltransferase activity"/>
    <property type="evidence" value="ECO:0007669"/>
    <property type="project" value="UniProtKB-EC"/>
</dbReference>
<keyword evidence="4 8" id="KW-0489">Methyltransferase</keyword>
<sequence length="237" mass="27233">MGQKKLQRFAEVSTFSNVLQYPENMPGNWNTFFHNNNPITLELACGKGEYAVGLGRLYAQRNFLGVDLKGNRIWVGAKKALQENLTNVGFLRTQIDRIATYFGPGEVSEIWLTFPDPQLRTSKARKRLTHPKFLRLYQQILRPGGYIHLKTDSPSLYRFTKWVIDLYDLPVIEDIEDVYAGESVSEVLQIKTHYEGLDIAQSNKVHYLQFMLPATPLPDKESALKILLLEEEADRRS</sequence>
<dbReference type="EC" id="2.1.1.33" evidence="3"/>
<name>A0A1V9G9A3_9BACT</name>
<evidence type="ECO:0000256" key="5">
    <source>
        <dbReference type="ARBA" id="ARBA00022679"/>
    </source>
</evidence>
<comment type="caution">
    <text evidence="8">The sequence shown here is derived from an EMBL/GenBank/DDBJ whole genome shotgun (WGS) entry which is preliminary data.</text>
</comment>
<dbReference type="Gene3D" id="3.40.50.150">
    <property type="entry name" value="Vaccinia Virus protein VP39"/>
    <property type="match status" value="1"/>
</dbReference>
<gene>
    <name evidence="8" type="ORF">A3860_01950</name>
</gene>
<dbReference type="OrthoDB" id="9802090at2"/>
<evidence type="ECO:0000256" key="1">
    <source>
        <dbReference type="ARBA" id="ARBA00000142"/>
    </source>
</evidence>
<evidence type="ECO:0000313" key="8">
    <source>
        <dbReference type="EMBL" id="OQP67147.1"/>
    </source>
</evidence>
<evidence type="ECO:0000256" key="7">
    <source>
        <dbReference type="ARBA" id="ARBA00022694"/>
    </source>
</evidence>
<keyword evidence="9" id="KW-1185">Reference proteome</keyword>
<keyword evidence="5 8" id="KW-0808">Transferase</keyword>
<evidence type="ECO:0000256" key="6">
    <source>
        <dbReference type="ARBA" id="ARBA00022691"/>
    </source>
</evidence>
<keyword evidence="6" id="KW-0949">S-adenosyl-L-methionine</keyword>
<dbReference type="STRING" id="1703345.A3860_01950"/>
<reference evidence="8 9" key="1">
    <citation type="submission" date="2016-03" db="EMBL/GenBank/DDBJ databases">
        <title>Niastella vici sp. nov., isolated from farmland soil.</title>
        <authorList>
            <person name="Chen L."/>
            <person name="Wang D."/>
            <person name="Yang S."/>
            <person name="Wang G."/>
        </authorList>
    </citation>
    <scope>NUCLEOTIDE SEQUENCE [LARGE SCALE GENOMIC DNA]</scope>
    <source>
        <strain evidence="8 9">DJ57</strain>
    </source>
</reference>
<dbReference type="PANTHER" id="PTHR23417:SF14">
    <property type="entry name" value="PENTACOTRIPEPTIDE-REPEAT REGION OF PRORP DOMAIN-CONTAINING PROTEIN"/>
    <property type="match status" value="1"/>
</dbReference>
<dbReference type="GO" id="GO:0043527">
    <property type="term" value="C:tRNA methyltransferase complex"/>
    <property type="evidence" value="ECO:0007669"/>
    <property type="project" value="TreeGrafter"/>
</dbReference>
<evidence type="ECO:0000313" key="9">
    <source>
        <dbReference type="Proteomes" id="UP000192796"/>
    </source>
</evidence>
<dbReference type="Pfam" id="PF02390">
    <property type="entry name" value="Methyltransf_4"/>
    <property type="match status" value="1"/>
</dbReference>
<dbReference type="PROSITE" id="PS51625">
    <property type="entry name" value="SAM_MT_TRMB"/>
    <property type="match status" value="1"/>
</dbReference>
<dbReference type="InterPro" id="IPR003358">
    <property type="entry name" value="tRNA_(Gua-N-7)_MeTrfase_Trmb"/>
</dbReference>
<dbReference type="EMBL" id="LVYD01000001">
    <property type="protein sequence ID" value="OQP67147.1"/>
    <property type="molecule type" value="Genomic_DNA"/>
</dbReference>
<comment type="function">
    <text evidence="2">Catalyzes the formation of N(7)-methylguanine at position 46 (m7G46) in tRNA.</text>
</comment>
<protein>
    <recommendedName>
        <fullName evidence="3">tRNA (guanine(46)-N(7))-methyltransferase</fullName>
        <ecNumber evidence="3">2.1.1.33</ecNumber>
    </recommendedName>
</protein>
<keyword evidence="7" id="KW-0819">tRNA processing</keyword>
<evidence type="ECO:0000256" key="3">
    <source>
        <dbReference type="ARBA" id="ARBA00011977"/>
    </source>
</evidence>
<dbReference type="SUPFAM" id="SSF53335">
    <property type="entry name" value="S-adenosyl-L-methionine-dependent methyltransferases"/>
    <property type="match status" value="1"/>
</dbReference>
<dbReference type="NCBIfam" id="NF001080">
    <property type="entry name" value="PRK00121.2-2"/>
    <property type="match status" value="1"/>
</dbReference>
<comment type="catalytic activity">
    <reaction evidence="1">
        <text>guanosine(46) in tRNA + S-adenosyl-L-methionine = N(7)-methylguanosine(46) in tRNA + S-adenosyl-L-homocysteine</text>
        <dbReference type="Rhea" id="RHEA:42708"/>
        <dbReference type="Rhea" id="RHEA-COMP:10188"/>
        <dbReference type="Rhea" id="RHEA-COMP:10189"/>
        <dbReference type="ChEBI" id="CHEBI:57856"/>
        <dbReference type="ChEBI" id="CHEBI:59789"/>
        <dbReference type="ChEBI" id="CHEBI:74269"/>
        <dbReference type="ChEBI" id="CHEBI:74480"/>
        <dbReference type="EC" id="2.1.1.33"/>
    </reaction>
</comment>
<dbReference type="InterPro" id="IPR029063">
    <property type="entry name" value="SAM-dependent_MTases_sf"/>
</dbReference>